<name>A0A8H6MFE8_9AGAR</name>
<feature type="region of interest" description="Disordered" evidence="1">
    <location>
        <begin position="185"/>
        <end position="244"/>
    </location>
</feature>
<feature type="region of interest" description="Disordered" evidence="1">
    <location>
        <begin position="321"/>
        <end position="349"/>
    </location>
</feature>
<reference evidence="3 4" key="1">
    <citation type="submission" date="2020-07" db="EMBL/GenBank/DDBJ databases">
        <title>Comparative genomics of pyrophilous fungi reveals a link between fire events and developmental genes.</title>
        <authorList>
            <consortium name="DOE Joint Genome Institute"/>
            <person name="Steindorff A.S."/>
            <person name="Carver A."/>
            <person name="Calhoun S."/>
            <person name="Stillman K."/>
            <person name="Liu H."/>
            <person name="Lipzen A."/>
            <person name="Pangilinan J."/>
            <person name="Labutti K."/>
            <person name="Bruns T.D."/>
            <person name="Grigoriev I.V."/>
        </authorList>
    </citation>
    <scope>NUCLEOTIDE SEQUENCE [LARGE SCALE GENOMIC DNA]</scope>
    <source>
        <strain evidence="3 4">CBS 144469</strain>
    </source>
</reference>
<evidence type="ECO:0000313" key="3">
    <source>
        <dbReference type="EMBL" id="KAF6762077.1"/>
    </source>
</evidence>
<keyword evidence="2" id="KW-0812">Transmembrane</keyword>
<keyword evidence="2" id="KW-0472">Membrane</keyword>
<organism evidence="3 4">
    <name type="scientific">Ephemerocybe angulata</name>
    <dbReference type="NCBI Taxonomy" id="980116"/>
    <lineage>
        <taxon>Eukaryota</taxon>
        <taxon>Fungi</taxon>
        <taxon>Dikarya</taxon>
        <taxon>Basidiomycota</taxon>
        <taxon>Agaricomycotina</taxon>
        <taxon>Agaricomycetes</taxon>
        <taxon>Agaricomycetidae</taxon>
        <taxon>Agaricales</taxon>
        <taxon>Agaricineae</taxon>
        <taxon>Psathyrellaceae</taxon>
        <taxon>Ephemerocybe</taxon>
    </lineage>
</organism>
<proteinExistence type="predicted"/>
<dbReference type="AlphaFoldDB" id="A0A8H6MFE8"/>
<sequence length="498" mass="54469">MVRPDRQGHIVTHPPRRVGYGRVRNMTMPQGFLDRHAQINAKADSSEHAVATATVSTSKYKALSPRFDSFEPLVLSLGSILFSLSLSTVKHDHHALYTVPAARSAPSWLEEHPPRRHRISKHDEPDQHPSALALRTATTPKSSVAGTATFIRLFPSYPHYRPASMQTNRRKPVCHTCLGYMEGHKRVGGSPVCPTPDKRVPASVSPGRSLISPPPSPSRQTTLGSPAPLTDRSLSHDPSVPREPSFEVCNKLKFEHLPGGGYRRRNPNWDSAADLKAYSRHQQAFPQTPVRGYRAPSPAASLVPTVLDDHEHDADIDQISDVSSDDDAFNSNSSDSSAETLDGRDMYPDTRLGRQGSFVARIADYAKFNKSMVTIFRAKKSDVDRIEQVTSRRGVYTATMSRSTSGASSSNPRPIPTGDSSMLVVLGKSPDFVDEVAARTQAAMLAEGSSRSSSEKYMPGTLTRNPSLEGPRLVTFFQMFIIAAFTSVTVVFGISLLG</sequence>
<evidence type="ECO:0000313" key="4">
    <source>
        <dbReference type="Proteomes" id="UP000521943"/>
    </source>
</evidence>
<keyword evidence="4" id="KW-1185">Reference proteome</keyword>
<evidence type="ECO:0000256" key="1">
    <source>
        <dbReference type="SAM" id="MobiDB-lite"/>
    </source>
</evidence>
<comment type="caution">
    <text evidence="3">The sequence shown here is derived from an EMBL/GenBank/DDBJ whole genome shotgun (WGS) entry which is preliminary data.</text>
</comment>
<feature type="transmembrane region" description="Helical" evidence="2">
    <location>
        <begin position="476"/>
        <end position="497"/>
    </location>
</feature>
<accession>A0A8H6MFE8</accession>
<keyword evidence="2" id="KW-1133">Transmembrane helix</keyword>
<evidence type="ECO:0000256" key="2">
    <source>
        <dbReference type="SAM" id="Phobius"/>
    </source>
</evidence>
<protein>
    <submittedName>
        <fullName evidence="3">Uncharacterized protein</fullName>
    </submittedName>
</protein>
<dbReference type="EMBL" id="JACGCI010000008">
    <property type="protein sequence ID" value="KAF6762077.1"/>
    <property type="molecule type" value="Genomic_DNA"/>
</dbReference>
<dbReference type="OrthoDB" id="3252109at2759"/>
<feature type="compositionally biased region" description="Low complexity" evidence="1">
    <location>
        <begin position="397"/>
        <end position="410"/>
    </location>
</feature>
<gene>
    <name evidence="3" type="ORF">DFP72DRAFT_842139</name>
</gene>
<dbReference type="Proteomes" id="UP000521943">
    <property type="component" value="Unassembled WGS sequence"/>
</dbReference>
<feature type="region of interest" description="Disordered" evidence="1">
    <location>
        <begin position="108"/>
        <end position="128"/>
    </location>
</feature>
<feature type="compositionally biased region" description="Low complexity" evidence="1">
    <location>
        <begin position="329"/>
        <end position="338"/>
    </location>
</feature>
<feature type="region of interest" description="Disordered" evidence="1">
    <location>
        <begin position="397"/>
        <end position="419"/>
    </location>
</feature>